<dbReference type="InterPro" id="IPR003203">
    <property type="entry name" value="CobU/CobP"/>
</dbReference>
<organism evidence="1 2">
    <name type="scientific">Sellimonas caecigallum</name>
    <dbReference type="NCBI Taxonomy" id="2592333"/>
    <lineage>
        <taxon>Bacteria</taxon>
        <taxon>Bacillati</taxon>
        <taxon>Bacillota</taxon>
        <taxon>Clostridia</taxon>
        <taxon>Lachnospirales</taxon>
        <taxon>Lachnospiraceae</taxon>
        <taxon>Sellimonas</taxon>
    </lineage>
</organism>
<dbReference type="RefSeq" id="WP_221919848.1">
    <property type="nucleotide sequence ID" value="NZ_CP173660.1"/>
</dbReference>
<comment type="caution">
    <text evidence="1">The sequence shown here is derived from an EMBL/GenBank/DDBJ whole genome shotgun (WGS) entry which is preliminary data.</text>
</comment>
<dbReference type="Proteomes" id="UP000779049">
    <property type="component" value="Unassembled WGS sequence"/>
</dbReference>
<dbReference type="SUPFAM" id="SSF52540">
    <property type="entry name" value="P-loop containing nucleoside triphosphate hydrolases"/>
    <property type="match status" value="1"/>
</dbReference>
<keyword evidence="2" id="KW-1185">Reference proteome</keyword>
<proteinExistence type="predicted"/>
<dbReference type="Pfam" id="PF02283">
    <property type="entry name" value="CobU"/>
    <property type="match status" value="1"/>
</dbReference>
<evidence type="ECO:0000313" key="2">
    <source>
        <dbReference type="Proteomes" id="UP000779049"/>
    </source>
</evidence>
<dbReference type="Gene3D" id="3.40.50.300">
    <property type="entry name" value="P-loop containing nucleotide triphosphate hydrolases"/>
    <property type="match status" value="1"/>
</dbReference>
<dbReference type="InterPro" id="IPR027417">
    <property type="entry name" value="P-loop_NTPase"/>
</dbReference>
<reference evidence="1 2" key="1">
    <citation type="journal article" date="2020" name="New Microbes New Infect">
        <title>Sellimonas caecigallum sp. nov., description and genome sequence of a new member of the Sellimonas genus isolated from the cecum of feral chicken.</title>
        <authorList>
            <person name="Wongkuna S."/>
            <person name="Ghimire S."/>
            <person name="Antony L."/>
            <person name="Chankhamhaengdecha S."/>
            <person name="Janvilisri T."/>
            <person name="Scaria J."/>
        </authorList>
    </citation>
    <scope>NUCLEOTIDE SEQUENCE [LARGE SCALE GENOMIC DNA]</scope>
    <source>
        <strain evidence="1 2">SW451</strain>
    </source>
</reference>
<evidence type="ECO:0000313" key="1">
    <source>
        <dbReference type="EMBL" id="MBY0759058.1"/>
    </source>
</evidence>
<protein>
    <recommendedName>
        <fullName evidence="3">Adenosylcobinamide kinase</fullName>
    </recommendedName>
</protein>
<name>A0ABS7L7N5_9FIRM</name>
<sequence>MELFIGGHAQGKLAYVMQTHKEEALDVIEGDKEDLRKGHDGKRPVLSHFHLWFRKCLEEGSDPETKIQNWIQENPDSIIISDEIGNGIVPTEQKERDYRERLGRIQIELAKRAERVERVICGIGQRLK</sequence>
<dbReference type="EMBL" id="VIRV01000010">
    <property type="protein sequence ID" value="MBY0759058.1"/>
    <property type="molecule type" value="Genomic_DNA"/>
</dbReference>
<gene>
    <name evidence="1" type="ORF">FLB61_08155</name>
</gene>
<accession>A0ABS7L7N5</accession>
<evidence type="ECO:0008006" key="3">
    <source>
        <dbReference type="Google" id="ProtNLM"/>
    </source>
</evidence>